<dbReference type="SUPFAM" id="SSF55785">
    <property type="entry name" value="PYP-like sensor domain (PAS domain)"/>
    <property type="match status" value="2"/>
</dbReference>
<dbReference type="PROSITE" id="PS50113">
    <property type="entry name" value="PAC"/>
    <property type="match status" value="1"/>
</dbReference>
<accession>A0ABD4TGY1</accession>
<dbReference type="InterPro" id="IPR013656">
    <property type="entry name" value="PAS_4"/>
</dbReference>
<feature type="active site" evidence="6">
    <location>
        <position position="32"/>
    </location>
</feature>
<dbReference type="InterPro" id="IPR029063">
    <property type="entry name" value="SAM-dependent_MTases_sf"/>
</dbReference>
<evidence type="ECO:0000256" key="1">
    <source>
        <dbReference type="ARBA" id="ARBA00001541"/>
    </source>
</evidence>
<feature type="domain" description="CheB-type methylesterase" evidence="10">
    <location>
        <begin position="20"/>
        <end position="209"/>
    </location>
</feature>
<dbReference type="EC" id="2.1.1.80" evidence="2"/>
<dbReference type="InterPro" id="IPR000673">
    <property type="entry name" value="Sig_transdc_resp-reg_Me-estase"/>
</dbReference>
<dbReference type="CDD" id="cd16434">
    <property type="entry name" value="CheB-CheR_fusion"/>
    <property type="match status" value="1"/>
</dbReference>
<evidence type="ECO:0000259" key="9">
    <source>
        <dbReference type="PROSITE" id="PS50113"/>
    </source>
</evidence>
<feature type="domain" description="PAC" evidence="9">
    <location>
        <begin position="807"/>
        <end position="857"/>
    </location>
</feature>
<dbReference type="Pfam" id="PF13596">
    <property type="entry name" value="PAS_10"/>
    <property type="match status" value="1"/>
</dbReference>
<feature type="compositionally biased region" description="Acidic residues" evidence="8">
    <location>
        <begin position="1"/>
        <end position="10"/>
    </location>
</feature>
<feature type="coiled-coil region" evidence="7">
    <location>
        <begin position="657"/>
        <end position="744"/>
    </location>
</feature>
<dbReference type="Pfam" id="PF01739">
    <property type="entry name" value="CheR"/>
    <property type="match status" value="1"/>
</dbReference>
<dbReference type="EMBL" id="QFDM01000002">
    <property type="protein sequence ID" value="MCM2466189.1"/>
    <property type="molecule type" value="Genomic_DNA"/>
</dbReference>
<dbReference type="GO" id="GO:0016787">
    <property type="term" value="F:hydrolase activity"/>
    <property type="evidence" value="ECO:0007669"/>
    <property type="project" value="UniProtKB-UniRule"/>
</dbReference>
<dbReference type="SUPFAM" id="SSF53335">
    <property type="entry name" value="S-adenosyl-L-methionine-dependent methyltransferases"/>
    <property type="match status" value="1"/>
</dbReference>
<dbReference type="Gene3D" id="3.40.50.150">
    <property type="entry name" value="Vaccinia Virus protein VP39"/>
    <property type="match status" value="1"/>
</dbReference>
<dbReference type="InterPro" id="IPR036804">
    <property type="entry name" value="CheR_N_sf"/>
</dbReference>
<dbReference type="GO" id="GO:0008983">
    <property type="term" value="F:protein-glutamate O-methyltransferase activity"/>
    <property type="evidence" value="ECO:0007669"/>
    <property type="project" value="UniProtKB-EC"/>
</dbReference>
<dbReference type="Proteomes" id="UP001523230">
    <property type="component" value="Unassembled WGS sequence"/>
</dbReference>
<organism evidence="12 13">
    <name type="scientific">Methanoculleus oceani</name>
    <dbReference type="NCBI Taxonomy" id="2184756"/>
    <lineage>
        <taxon>Archaea</taxon>
        <taxon>Methanobacteriati</taxon>
        <taxon>Methanobacteriota</taxon>
        <taxon>Stenosarchaea group</taxon>
        <taxon>Methanomicrobia</taxon>
        <taxon>Methanomicrobiales</taxon>
        <taxon>Methanomicrobiaceae</taxon>
        <taxon>Methanoculleus</taxon>
    </lineage>
</organism>
<comment type="catalytic activity">
    <reaction evidence="1">
        <text>L-glutamyl-[protein] + S-adenosyl-L-methionine = [protein]-L-glutamate 5-O-methyl ester + S-adenosyl-L-homocysteine</text>
        <dbReference type="Rhea" id="RHEA:24452"/>
        <dbReference type="Rhea" id="RHEA-COMP:10208"/>
        <dbReference type="Rhea" id="RHEA-COMP:10311"/>
        <dbReference type="ChEBI" id="CHEBI:29973"/>
        <dbReference type="ChEBI" id="CHEBI:57856"/>
        <dbReference type="ChEBI" id="CHEBI:59789"/>
        <dbReference type="ChEBI" id="CHEBI:82795"/>
        <dbReference type="EC" id="2.1.1.80"/>
    </reaction>
</comment>
<dbReference type="InterPro" id="IPR022642">
    <property type="entry name" value="CheR_C"/>
</dbReference>
<dbReference type="PROSITE" id="PS50122">
    <property type="entry name" value="CHEB"/>
    <property type="match status" value="1"/>
</dbReference>
<comment type="caution">
    <text evidence="12">The sequence shown here is derived from an EMBL/GenBank/DDBJ whole genome shotgun (WGS) entry which is preliminary data.</text>
</comment>
<evidence type="ECO:0000256" key="5">
    <source>
        <dbReference type="ARBA" id="ARBA00022691"/>
    </source>
</evidence>
<evidence type="ECO:0000259" key="10">
    <source>
        <dbReference type="PROSITE" id="PS50122"/>
    </source>
</evidence>
<dbReference type="PANTHER" id="PTHR24422">
    <property type="entry name" value="CHEMOTAXIS PROTEIN METHYLTRANSFERASE"/>
    <property type="match status" value="1"/>
</dbReference>
<dbReference type="Pfam" id="PF08448">
    <property type="entry name" value="PAS_4"/>
    <property type="match status" value="1"/>
</dbReference>
<protein>
    <recommendedName>
        <fullName evidence="2">protein-glutamate O-methyltransferase</fullName>
        <ecNumber evidence="2">2.1.1.80</ecNumber>
    </recommendedName>
</protein>
<dbReference type="GO" id="GO:0032259">
    <property type="term" value="P:methylation"/>
    <property type="evidence" value="ECO:0007669"/>
    <property type="project" value="UniProtKB-KW"/>
</dbReference>
<sequence length="987" mass="110483">MDNSQEEENGREETSAVPAPEAPRAIVGIGASAGGLDALEQFFTHMPADTGMAFVLVTHMDPSQKGMLPELIQRVTAMPVTWAEDGTAVRPNAVYVKPANADLAILHGALNLLEPVATRVSRTPIDLFFRYLADDQNGKAVGIVLSGMGHDGAQGIRAIKERSGTVLVQEPSSAPYSSMPENAIGTGLADYVAPVAELPHLLVTYIRSADTIAREPAVPTRTVVDGLKKVFILIRTRTGQDFSMYKQSTIRRRVERRMGLHQLTRIEDYVRYLQENPQEINILAKELLIGVTRFFRDPEAWQALEEKAIRDLVRSAPEGSVIRVWVAGCSTGEEAYTMAIVLRECLNNLDRYGEIRYQIFATDLDPEAIEVARHGRYVASIAADVSSERLERYFVKEDEHYRIRQEIRESIVFAQQNVITAPPFIHLDILCCRNLLIYLSGELQEQLIPVFHYALKPGGVLFLGTAETIGGYGELFKTVDGRQKIFRRRETSAPAIDRINIPVAFTPQPAGTAGTHKRRPTAVDELAPRALLERFVPPAVIVNENGDILYIHGKTGKYLEPSPGRANLNIHAMVREGLGYPLIAALRSARQEKKEAVTEPVSVKTNGDFQKIRLTVAPLERPSGAEDLFLIAFEDLEETETKQAREASEGVRDDARCAELERDLTVTRAQLQSTIEEMQASQEEEKSMNEELQSMNEELQSTNEEMTTSKEELQSLNEELLTVNTELQAKIDELSMTTDDLQNLLRGTGIPMLFLDGNLRVRRFTRAATEIISLRSADLDRPVTDLAVSLRDEPLVEDVREVLDTLLPLEKQVQTIDGRWFQMRILPYRTASNQIDGVVVTFVEITRIKDLEQSLRNARTYAENIIETIREPLVVLDADLRVISANRSFYQTFRVTPGETEGVLLYALGSGQWDIPDLRRLLEDILPEKVQFEGFEMKHDFPEIGQKKMRLNARRIVSGTGPDLILLAIEDVTDRPGSETRVETAPK</sequence>
<keyword evidence="6" id="KW-0145">Chemotaxis</keyword>
<dbReference type="PANTHER" id="PTHR24422:SF27">
    <property type="entry name" value="PROTEIN-GLUTAMATE O-METHYLTRANSFERASE"/>
    <property type="match status" value="1"/>
</dbReference>
<evidence type="ECO:0000256" key="7">
    <source>
        <dbReference type="SAM" id="Coils"/>
    </source>
</evidence>
<keyword evidence="3" id="KW-0489">Methyltransferase</keyword>
<feature type="region of interest" description="Disordered" evidence="8">
    <location>
        <begin position="1"/>
        <end position="23"/>
    </location>
</feature>
<dbReference type="Gene3D" id="1.10.155.10">
    <property type="entry name" value="Chemotaxis receptor methyltransferase CheR, N-terminal domain"/>
    <property type="match status" value="1"/>
</dbReference>
<keyword evidence="13" id="KW-1185">Reference proteome</keyword>
<name>A0ABD4TGY1_9EURY</name>
<feature type="active site" evidence="6">
    <location>
        <position position="59"/>
    </location>
</feature>
<evidence type="ECO:0000256" key="8">
    <source>
        <dbReference type="SAM" id="MobiDB-lite"/>
    </source>
</evidence>
<dbReference type="Gene3D" id="3.40.50.180">
    <property type="entry name" value="Methylesterase CheB, C-terminal domain"/>
    <property type="match status" value="1"/>
</dbReference>
<dbReference type="InterPro" id="IPR022641">
    <property type="entry name" value="CheR_N"/>
</dbReference>
<dbReference type="SUPFAM" id="SSF47757">
    <property type="entry name" value="Chemotaxis receptor methyltransferase CheR, N-terminal domain"/>
    <property type="match status" value="1"/>
</dbReference>
<evidence type="ECO:0000313" key="13">
    <source>
        <dbReference type="Proteomes" id="UP001523230"/>
    </source>
</evidence>
<dbReference type="SMART" id="SM00091">
    <property type="entry name" value="PAS"/>
    <property type="match status" value="3"/>
</dbReference>
<dbReference type="InterPro" id="IPR050903">
    <property type="entry name" value="Bact_Chemotaxis_MeTrfase"/>
</dbReference>
<evidence type="ECO:0000256" key="6">
    <source>
        <dbReference type="PROSITE-ProRule" id="PRU00050"/>
    </source>
</evidence>
<dbReference type="SMART" id="SM00138">
    <property type="entry name" value="MeTrc"/>
    <property type="match status" value="1"/>
</dbReference>
<dbReference type="InterPro" id="IPR000014">
    <property type="entry name" value="PAS"/>
</dbReference>
<dbReference type="InterPro" id="IPR000700">
    <property type="entry name" value="PAS-assoc_C"/>
</dbReference>
<keyword evidence="4" id="KW-0808">Transferase</keyword>
<dbReference type="SUPFAM" id="SSF52738">
    <property type="entry name" value="Methylesterase CheB, C-terminal domain"/>
    <property type="match status" value="1"/>
</dbReference>
<keyword evidence="7" id="KW-0175">Coiled coil</keyword>
<dbReference type="Pfam" id="PF01339">
    <property type="entry name" value="CheB_methylest"/>
    <property type="match status" value="1"/>
</dbReference>
<feature type="domain" description="CheR-type methyltransferase" evidence="11">
    <location>
        <begin position="233"/>
        <end position="489"/>
    </location>
</feature>
<dbReference type="Gene3D" id="3.30.450.20">
    <property type="entry name" value="PAS domain"/>
    <property type="match status" value="2"/>
</dbReference>
<feature type="active site" evidence="6">
    <location>
        <position position="151"/>
    </location>
</feature>
<evidence type="ECO:0000256" key="4">
    <source>
        <dbReference type="ARBA" id="ARBA00022679"/>
    </source>
</evidence>
<gene>
    <name evidence="12" type="ORF">DIC75_07660</name>
</gene>
<reference evidence="12 13" key="1">
    <citation type="submission" date="2018-05" db="EMBL/GenBank/DDBJ databases">
        <title>Isolation and characterization of genus Methanoculleus species and their viruses from deep sea marine sediment offshore southwestern Taiwan.</title>
        <authorList>
            <person name="Wei W.-H."/>
            <person name="Chen W.-C."/>
            <person name="Lai M.-C."/>
            <person name="Chen S.-C."/>
        </authorList>
    </citation>
    <scope>NUCLEOTIDE SEQUENCE [LARGE SCALE GENOMIC DNA]</scope>
    <source>
        <strain evidence="12 13">CWC-02</strain>
    </source>
</reference>
<dbReference type="InterPro" id="IPR035909">
    <property type="entry name" value="CheB_C"/>
</dbReference>
<dbReference type="PRINTS" id="PR00996">
    <property type="entry name" value="CHERMTFRASE"/>
</dbReference>
<dbReference type="AlphaFoldDB" id="A0ABD4TGY1"/>
<proteinExistence type="predicted"/>
<dbReference type="Pfam" id="PF03705">
    <property type="entry name" value="CheR_N"/>
    <property type="match status" value="1"/>
</dbReference>
<dbReference type="InterPro" id="IPR000780">
    <property type="entry name" value="CheR_MeTrfase"/>
</dbReference>
<keyword evidence="5" id="KW-0949">S-adenosyl-L-methionine</keyword>
<dbReference type="PROSITE" id="PS50123">
    <property type="entry name" value="CHER"/>
    <property type="match status" value="1"/>
</dbReference>
<evidence type="ECO:0000256" key="2">
    <source>
        <dbReference type="ARBA" id="ARBA00012534"/>
    </source>
</evidence>
<evidence type="ECO:0000256" key="3">
    <source>
        <dbReference type="ARBA" id="ARBA00022603"/>
    </source>
</evidence>
<evidence type="ECO:0000259" key="11">
    <source>
        <dbReference type="PROSITE" id="PS50123"/>
    </source>
</evidence>
<keyword evidence="6" id="KW-0378">Hydrolase</keyword>
<dbReference type="InterPro" id="IPR035965">
    <property type="entry name" value="PAS-like_dom_sf"/>
</dbReference>
<dbReference type="GO" id="GO:0006935">
    <property type="term" value="P:chemotaxis"/>
    <property type="evidence" value="ECO:0007669"/>
    <property type="project" value="UniProtKB-UniRule"/>
</dbReference>
<evidence type="ECO:0000313" key="12">
    <source>
        <dbReference type="EMBL" id="MCM2466189.1"/>
    </source>
</evidence>